<dbReference type="InterPro" id="IPR046824">
    <property type="entry name" value="Mss51-like_C"/>
</dbReference>
<dbReference type="GO" id="GO:0003676">
    <property type="term" value="F:nucleic acid binding"/>
    <property type="evidence" value="ECO:0007669"/>
    <property type="project" value="InterPro"/>
</dbReference>
<dbReference type="SUPFAM" id="SSF54928">
    <property type="entry name" value="RNA-binding domain, RBD"/>
    <property type="match status" value="1"/>
</dbReference>
<organism evidence="4 5">
    <name type="scientific">Symbiodinium microadriaticum</name>
    <name type="common">Dinoflagellate</name>
    <name type="synonym">Zooxanthella microadriatica</name>
    <dbReference type="NCBI Taxonomy" id="2951"/>
    <lineage>
        <taxon>Eukaryota</taxon>
        <taxon>Sar</taxon>
        <taxon>Alveolata</taxon>
        <taxon>Dinophyceae</taxon>
        <taxon>Suessiales</taxon>
        <taxon>Symbiodiniaceae</taxon>
        <taxon>Symbiodinium</taxon>
    </lineage>
</organism>
<dbReference type="AlphaFoldDB" id="A0A1Q9DBE2"/>
<dbReference type="PANTHER" id="PTHR28069">
    <property type="entry name" value="GH20023P"/>
    <property type="match status" value="1"/>
</dbReference>
<dbReference type="Pfam" id="PF20179">
    <property type="entry name" value="MSS51_C"/>
    <property type="match status" value="1"/>
</dbReference>
<feature type="region of interest" description="Disordered" evidence="1">
    <location>
        <begin position="813"/>
        <end position="832"/>
    </location>
</feature>
<feature type="compositionally biased region" description="Basic and acidic residues" evidence="1">
    <location>
        <begin position="958"/>
        <end position="975"/>
    </location>
</feature>
<evidence type="ECO:0000259" key="3">
    <source>
        <dbReference type="Pfam" id="PF20179"/>
    </source>
</evidence>
<feature type="region of interest" description="Disordered" evidence="1">
    <location>
        <begin position="439"/>
        <end position="470"/>
    </location>
</feature>
<dbReference type="EMBL" id="LSRX01000618">
    <property type="protein sequence ID" value="OLP92534.1"/>
    <property type="molecule type" value="Genomic_DNA"/>
</dbReference>
<feature type="region of interest" description="Disordered" evidence="1">
    <location>
        <begin position="958"/>
        <end position="981"/>
    </location>
</feature>
<dbReference type="InterPro" id="IPR035979">
    <property type="entry name" value="RBD_domain_sf"/>
</dbReference>
<evidence type="ECO:0000259" key="2">
    <source>
        <dbReference type="Pfam" id="PF04059"/>
    </source>
</evidence>
<dbReference type="OrthoDB" id="431464at2759"/>
<accession>A0A1Q9DBE2</accession>
<evidence type="ECO:0000313" key="5">
    <source>
        <dbReference type="Proteomes" id="UP000186817"/>
    </source>
</evidence>
<keyword evidence="5" id="KW-1185">Reference proteome</keyword>
<proteinExistence type="predicted"/>
<feature type="domain" description="Mitochondrial splicing suppressor 51-like C-terminal" evidence="3">
    <location>
        <begin position="155"/>
        <end position="305"/>
    </location>
</feature>
<sequence length="1098" mass="122281">MHNISRGPGADGLSIEALWLAPFDQIDVELQRACNELVSGNDPTPEGLREEAKRLCSLRGSCKDCEELAQAWSLLLSRAQAEALDRAGIPHPAILIPITDEQRNFWHHFAAGVEFLPEDDLEEDVLVAISEEWTAVATIGEALRAWLSLKASEEGAKDPPLPKRSITICILGPSPSLEYERGLKDLHHKLLACLFGLDGPSSSQPFLHLVFCGPDVPGTIHAQAWKDGRLHVEHWKRHWHDLQKENFQSVDLIVAMNAGTSVAPYRKLWLPTLMAIAKLEDCLLWFTGYTLPEAAETMKDVNESSPQAVVLHCDAGRSSTLAGTDRVELGVTPCSYPGKANYSLYAAWLPGQSSSSMSAAGPLATCNLKAYHRDGILPRFPQANSSTVGGTTSFLYSPANTTRPALAQEKLQKMRRRLSEVPLGHSFLPDVQPGRLKQRVRKAPERSLFTTSGGEEFSHGRTKSASKSLGPRKIQVGLQTGLRQEWGLVCSRQFELSIRTSDCELHLSSVTCDCSSRGNAFCIIFRRVPSPQLIRICEGDQFEAPSESGSPHMQYFFHDFKSGIDLEWKVCLTDFIIVARGQKTKHNDDLACLKVLAMKLCMVHRFQPSVTGTSRSKDLPAMGLVSHTSKEIRTDESQLDIFLHCAGVPAEQGKMWKTGKGTLKGRSRGRSNWAEGETTVVLTGLPRTLNADILLELVDKKFHRCYDFFYLPMYLDQLENTGLAYLNFRDHATAVECQRYFEGSIDWSGHISDRPCKAQWSSIQGYEANITRHRKAEWLEKNVPEDCKPMAFDEQGRRLPTLEVFTPLQPLHSTDSGKGGKYQRPGKGKQWERDWYGASKPHAGKGSNWPGWYSDRNIETDARQSDSGYANAAFEPFDDSASWPSWLQAAANWQAMEMTAGVDDSWGNPNEGNMTSALDLYLASMDSTDRYSDEAYGQASGQTFEPTFPLQESFEKRADTFERDPSNTRVEDPTRLPKPLIPELPVLEHLHHERGEQGSPQTSPQMSPSSTASEPGQLGLRKYACPNCKLIFAKWSACQHHLVSDMTCWCVLGEGRLPSDVTELQEKCKAAAEERPKDSEPTAAFVDEAIQDKVLRFQ</sequence>
<feature type="domain" description="Mei2-like C-terminal RNA recognition motif" evidence="2">
    <location>
        <begin position="678"/>
        <end position="772"/>
    </location>
</feature>
<feature type="compositionally biased region" description="Low complexity" evidence="1">
    <location>
        <begin position="999"/>
        <end position="1013"/>
    </location>
</feature>
<comment type="caution">
    <text evidence="4">The sequence shown here is derived from an EMBL/GenBank/DDBJ whole genome shotgun (WGS) entry which is preliminary data.</text>
</comment>
<evidence type="ECO:0000313" key="4">
    <source>
        <dbReference type="EMBL" id="OLP92534.1"/>
    </source>
</evidence>
<dbReference type="InterPro" id="IPR007201">
    <property type="entry name" value="Mei2-like_Rrm_C"/>
</dbReference>
<reference evidence="4 5" key="1">
    <citation type="submission" date="2016-02" db="EMBL/GenBank/DDBJ databases">
        <title>Genome analysis of coral dinoflagellate symbionts highlights evolutionary adaptations to a symbiotic lifestyle.</title>
        <authorList>
            <person name="Aranda M."/>
            <person name="Li Y."/>
            <person name="Liew Y.J."/>
            <person name="Baumgarten S."/>
            <person name="Simakov O."/>
            <person name="Wilson M."/>
            <person name="Piel J."/>
            <person name="Ashoor H."/>
            <person name="Bougouffa S."/>
            <person name="Bajic V.B."/>
            <person name="Ryu T."/>
            <person name="Ravasi T."/>
            <person name="Bayer T."/>
            <person name="Micklem G."/>
            <person name="Kim H."/>
            <person name="Bhak J."/>
            <person name="Lajeunesse T.C."/>
            <person name="Voolstra C.R."/>
        </authorList>
    </citation>
    <scope>NUCLEOTIDE SEQUENCE [LARGE SCALE GENOMIC DNA]</scope>
    <source>
        <strain evidence="4 5">CCMP2467</strain>
    </source>
</reference>
<name>A0A1Q9DBE2_SYMMI</name>
<feature type="region of interest" description="Disordered" evidence="1">
    <location>
        <begin position="993"/>
        <end position="1015"/>
    </location>
</feature>
<dbReference type="Pfam" id="PF04059">
    <property type="entry name" value="RRM_2"/>
    <property type="match status" value="1"/>
</dbReference>
<evidence type="ECO:0000256" key="1">
    <source>
        <dbReference type="SAM" id="MobiDB-lite"/>
    </source>
</evidence>
<dbReference type="Proteomes" id="UP000186817">
    <property type="component" value="Unassembled WGS sequence"/>
</dbReference>
<gene>
    <name evidence="4" type="primary">ML5</name>
    <name evidence="4" type="ORF">AK812_SmicGene25653</name>
</gene>
<protein>
    <submittedName>
        <fullName evidence="4">Protein MEI2-like 5</fullName>
    </submittedName>
</protein>
<dbReference type="PANTHER" id="PTHR28069:SF1">
    <property type="entry name" value="PROTEIN MSS51, MITOCHONDRIAL"/>
    <property type="match status" value="1"/>
</dbReference>